<keyword evidence="3" id="KW-1185">Reference proteome</keyword>
<dbReference type="RefSeq" id="WP_111267742.1">
    <property type="nucleotide sequence ID" value="NZ_CP029843.1"/>
</dbReference>
<keyword evidence="1" id="KW-0732">Signal</keyword>
<dbReference type="PROSITE" id="PS00430">
    <property type="entry name" value="TONB_DEPENDENT_REC_1"/>
    <property type="match status" value="1"/>
</dbReference>
<evidence type="ECO:0008006" key="4">
    <source>
        <dbReference type="Google" id="ProtNLM"/>
    </source>
</evidence>
<name>A0A2U9T7L9_9GAMM</name>
<dbReference type="Proteomes" id="UP000249447">
    <property type="component" value="Chromosome"/>
</dbReference>
<feature type="signal peptide" evidence="1">
    <location>
        <begin position="1"/>
        <end position="32"/>
    </location>
</feature>
<gene>
    <name evidence="2" type="ORF">C9I47_3057</name>
</gene>
<proteinExistence type="predicted"/>
<feature type="chain" id="PRO_5016106493" description="Polymer-forming cytoskeletal protein" evidence="1">
    <location>
        <begin position="33"/>
        <end position="234"/>
    </location>
</feature>
<accession>A0A2U9T7L9</accession>
<protein>
    <recommendedName>
        <fullName evidence="4">Polymer-forming cytoskeletal protein</fullName>
    </recommendedName>
</protein>
<sequence>MSPPNTTAPSRRRSVGALPLALALALMPLAAAAQQSIDKVNGSITAEAGQQYGDLETVNGSIRIHENARVRDAETVNGSIKVAASAHTGALETVNGSIRLEETVTVDGSMETVNGSIFVGRQGRVSGDVETVNGAIGLVDADVGGGIETVTGDLTVGAGSHVRGGIHYEKPSPSLIRINTKRRPPRVIIGPNAVVEGALRFEREVTLYVHTSARTGPISGATAVRYDTDRAPAE</sequence>
<dbReference type="InterPro" id="IPR010916">
    <property type="entry name" value="TonB_box_CS"/>
</dbReference>
<dbReference type="KEGG" id="lmb:C9I47_3057"/>
<evidence type="ECO:0000313" key="3">
    <source>
        <dbReference type="Proteomes" id="UP000249447"/>
    </source>
</evidence>
<organism evidence="2 3">
    <name type="scientific">Marilutibacter maris</name>
    <dbReference type="NCBI Taxonomy" id="1605891"/>
    <lineage>
        <taxon>Bacteria</taxon>
        <taxon>Pseudomonadati</taxon>
        <taxon>Pseudomonadota</taxon>
        <taxon>Gammaproteobacteria</taxon>
        <taxon>Lysobacterales</taxon>
        <taxon>Lysobacteraceae</taxon>
        <taxon>Marilutibacter</taxon>
    </lineage>
</organism>
<evidence type="ECO:0000256" key="1">
    <source>
        <dbReference type="SAM" id="SignalP"/>
    </source>
</evidence>
<dbReference type="AlphaFoldDB" id="A0A2U9T7L9"/>
<reference evidence="2 3" key="1">
    <citation type="submission" date="2018-05" db="EMBL/GenBank/DDBJ databases">
        <title>The complete genome of Lysobacter maris HZ9B, a marine bacterium antagonistic against terrestrial plant pathogens.</title>
        <authorList>
            <person name="Zhang X.-Q."/>
        </authorList>
    </citation>
    <scope>NUCLEOTIDE SEQUENCE [LARGE SCALE GENOMIC DNA]</scope>
    <source>
        <strain evidence="2 3">HZ9B</strain>
    </source>
</reference>
<dbReference type="EMBL" id="CP029843">
    <property type="protein sequence ID" value="AWV08726.1"/>
    <property type="molecule type" value="Genomic_DNA"/>
</dbReference>
<dbReference type="OrthoDB" id="5959358at2"/>
<evidence type="ECO:0000313" key="2">
    <source>
        <dbReference type="EMBL" id="AWV08726.1"/>
    </source>
</evidence>